<evidence type="ECO:0000313" key="1">
    <source>
        <dbReference type="EMBL" id="GHB38174.1"/>
    </source>
</evidence>
<dbReference type="Gene3D" id="3.90.1140.10">
    <property type="entry name" value="Cyclic phosphodiesterase"/>
    <property type="match status" value="1"/>
</dbReference>
<name>A0ABQ3EJW3_9HYPH</name>
<accession>A0ABQ3EJW3</accession>
<dbReference type="Pfam" id="PF06299">
    <property type="entry name" value="DUF1045"/>
    <property type="match status" value="1"/>
</dbReference>
<dbReference type="SUPFAM" id="SSF55144">
    <property type="entry name" value="LigT-like"/>
    <property type="match status" value="1"/>
</dbReference>
<reference evidence="2" key="1">
    <citation type="journal article" date="2019" name="Int. J. Syst. Evol. Microbiol.">
        <title>The Global Catalogue of Microorganisms (GCM) 10K type strain sequencing project: providing services to taxonomists for standard genome sequencing and annotation.</title>
        <authorList>
            <consortium name="The Broad Institute Genomics Platform"/>
            <consortium name="The Broad Institute Genome Sequencing Center for Infectious Disease"/>
            <person name="Wu L."/>
            <person name="Ma J."/>
        </authorList>
    </citation>
    <scope>NUCLEOTIDE SEQUENCE [LARGE SCALE GENOMIC DNA]</scope>
    <source>
        <strain evidence="2">KCTC 12861</strain>
    </source>
</reference>
<dbReference type="InterPro" id="IPR009389">
    <property type="entry name" value="DUF1045"/>
</dbReference>
<organism evidence="1 2">
    <name type="scientific">Pseudovibrio japonicus</name>
    <dbReference type="NCBI Taxonomy" id="366534"/>
    <lineage>
        <taxon>Bacteria</taxon>
        <taxon>Pseudomonadati</taxon>
        <taxon>Pseudomonadota</taxon>
        <taxon>Alphaproteobacteria</taxon>
        <taxon>Hyphomicrobiales</taxon>
        <taxon>Stappiaceae</taxon>
        <taxon>Pseudovibrio</taxon>
    </lineage>
</organism>
<keyword evidence="2" id="KW-1185">Reference proteome</keyword>
<dbReference type="Proteomes" id="UP000637980">
    <property type="component" value="Unassembled WGS sequence"/>
</dbReference>
<sequence>MRYSIYFTHPQSAKLTKLGSQWLGRSAFSNNSMEHPSLTGIEPTRLQSLTINARRYGFHATMKPPFKLAEGRSPDDVKAAFTAFAKQTPAFTIKGLAPNFLGKFLALTPNQPSDQLNQLAAQCIKEFDHLRAPLSEKDIKRRRKAKLTPQQDAYMLQWGYPYIFEHFHFHMTLSQPLEDESERQALKAAAEEHFEPVIHQKISISHLALCVEPEADAPFQVIEIKPLEGPAS</sequence>
<dbReference type="NCBIfam" id="TIGR03223">
    <property type="entry name" value="Phn_opern_protn"/>
    <property type="match status" value="1"/>
</dbReference>
<comment type="caution">
    <text evidence="1">The sequence shown here is derived from an EMBL/GenBank/DDBJ whole genome shotgun (WGS) entry which is preliminary data.</text>
</comment>
<protein>
    <recommendedName>
        <fullName evidence="3">DUF1045 domain-containing protein</fullName>
    </recommendedName>
</protein>
<dbReference type="EMBL" id="BMXE01000005">
    <property type="protein sequence ID" value="GHB38174.1"/>
    <property type="molecule type" value="Genomic_DNA"/>
</dbReference>
<evidence type="ECO:0008006" key="3">
    <source>
        <dbReference type="Google" id="ProtNLM"/>
    </source>
</evidence>
<dbReference type="InterPro" id="IPR009097">
    <property type="entry name" value="Cyclic_Pdiesterase"/>
</dbReference>
<evidence type="ECO:0000313" key="2">
    <source>
        <dbReference type="Proteomes" id="UP000637980"/>
    </source>
</evidence>
<dbReference type="PIRSF" id="PIRSF033328">
    <property type="entry name" value="Phest_Mll4975"/>
    <property type="match status" value="1"/>
</dbReference>
<dbReference type="RefSeq" id="WP_189437559.1">
    <property type="nucleotide sequence ID" value="NZ_BMXE01000005.1"/>
</dbReference>
<proteinExistence type="predicted"/>
<gene>
    <name evidence="1" type="ORF">GCM10007094_29400</name>
</gene>